<name>S4NZ36_9NEOP</name>
<feature type="non-terminal residue" evidence="1">
    <location>
        <position position="83"/>
    </location>
</feature>
<proteinExistence type="predicted"/>
<reference evidence="1" key="1">
    <citation type="journal article" date="2013" name="BMC Genomics">
        <title>Unscrambling butterfly oogenesis.</title>
        <authorList>
            <person name="Carter J.M."/>
            <person name="Baker S.C."/>
            <person name="Pink R."/>
            <person name="Carter D.R."/>
            <person name="Collins A."/>
            <person name="Tomlin J."/>
            <person name="Gibbs M."/>
            <person name="Breuker C.J."/>
        </authorList>
    </citation>
    <scope>NUCLEOTIDE SEQUENCE</scope>
    <source>
        <tissue evidence="1">Ovary</tissue>
    </source>
</reference>
<organism evidence="1">
    <name type="scientific">Pararge aegeria</name>
    <name type="common">speckled wood butterfly</name>
    <dbReference type="NCBI Taxonomy" id="116150"/>
    <lineage>
        <taxon>Eukaryota</taxon>
        <taxon>Metazoa</taxon>
        <taxon>Ecdysozoa</taxon>
        <taxon>Arthropoda</taxon>
        <taxon>Hexapoda</taxon>
        <taxon>Insecta</taxon>
        <taxon>Pterygota</taxon>
        <taxon>Neoptera</taxon>
        <taxon>Endopterygota</taxon>
        <taxon>Lepidoptera</taxon>
        <taxon>Glossata</taxon>
        <taxon>Ditrysia</taxon>
        <taxon>Papilionoidea</taxon>
        <taxon>Nymphalidae</taxon>
        <taxon>Satyrinae</taxon>
        <taxon>Satyrini</taxon>
        <taxon>Parargina</taxon>
        <taxon>Pararge</taxon>
    </lineage>
</organism>
<accession>S4NZ36</accession>
<reference evidence="1" key="2">
    <citation type="submission" date="2013-05" db="EMBL/GenBank/DDBJ databases">
        <authorList>
            <person name="Carter J.-M."/>
            <person name="Baker S.C."/>
            <person name="Pink R."/>
            <person name="Carter D.R.F."/>
            <person name="Collins A."/>
            <person name="Tomlin J."/>
            <person name="Gibbs M."/>
            <person name="Breuker C.J."/>
        </authorList>
    </citation>
    <scope>NUCLEOTIDE SEQUENCE</scope>
    <source>
        <tissue evidence="1">Ovary</tissue>
    </source>
</reference>
<protein>
    <submittedName>
        <fullName evidence="1">Uncharacterized protein</fullName>
    </submittedName>
</protein>
<dbReference type="AlphaFoldDB" id="S4NZ36"/>
<dbReference type="EMBL" id="GAIX01013590">
    <property type="protein sequence ID" value="JAA78970.1"/>
    <property type="molecule type" value="Transcribed_RNA"/>
</dbReference>
<sequence>MNPVDARAPAEKRYSLEVIDNDAFERTFSEEEASGYGPLTLIIKLTHKEMIITTYLTVQASKGNNKVYISRDQAKNFSDEAIS</sequence>
<evidence type="ECO:0000313" key="1">
    <source>
        <dbReference type="EMBL" id="JAA78970.1"/>
    </source>
</evidence>